<dbReference type="Proteomes" id="UP001203761">
    <property type="component" value="Unassembled WGS sequence"/>
</dbReference>
<comment type="caution">
    <text evidence="3">The sequence shown here is derived from an EMBL/GenBank/DDBJ whole genome shotgun (WGS) entry which is preliminary data.</text>
</comment>
<evidence type="ECO:0000259" key="1">
    <source>
        <dbReference type="Pfam" id="PF00535"/>
    </source>
</evidence>
<dbReference type="InterPro" id="IPR001173">
    <property type="entry name" value="Glyco_trans_2-like"/>
</dbReference>
<proteinExistence type="predicted"/>
<dbReference type="Pfam" id="PF04230">
    <property type="entry name" value="PS_pyruv_trans"/>
    <property type="match status" value="1"/>
</dbReference>
<name>A0ABT0QYN9_9MICO</name>
<organism evidence="3 4">
    <name type="scientific">Brachybacterium equifaecis</name>
    <dbReference type="NCBI Taxonomy" id="2910770"/>
    <lineage>
        <taxon>Bacteria</taxon>
        <taxon>Bacillati</taxon>
        <taxon>Actinomycetota</taxon>
        <taxon>Actinomycetes</taxon>
        <taxon>Micrococcales</taxon>
        <taxon>Dermabacteraceae</taxon>
        <taxon>Brachybacterium</taxon>
    </lineage>
</organism>
<dbReference type="EMBL" id="JAKNCJ010000002">
    <property type="protein sequence ID" value="MCL6422777.1"/>
    <property type="molecule type" value="Genomic_DNA"/>
</dbReference>
<dbReference type="InterPro" id="IPR007345">
    <property type="entry name" value="Polysacch_pyruvyl_Trfase"/>
</dbReference>
<dbReference type="Pfam" id="PF00535">
    <property type="entry name" value="Glycos_transf_2"/>
    <property type="match status" value="1"/>
</dbReference>
<dbReference type="SUPFAM" id="SSF53448">
    <property type="entry name" value="Nucleotide-diphospho-sugar transferases"/>
    <property type="match status" value="1"/>
</dbReference>
<dbReference type="GO" id="GO:0016740">
    <property type="term" value="F:transferase activity"/>
    <property type="evidence" value="ECO:0007669"/>
    <property type="project" value="UniProtKB-KW"/>
</dbReference>
<dbReference type="PANTHER" id="PTHR43685:SF2">
    <property type="entry name" value="GLYCOSYLTRANSFERASE 2-LIKE DOMAIN-CONTAINING PROTEIN"/>
    <property type="match status" value="1"/>
</dbReference>
<feature type="domain" description="Polysaccharide pyruvyl transferase" evidence="2">
    <location>
        <begin position="16"/>
        <end position="332"/>
    </location>
</feature>
<reference evidence="3" key="1">
    <citation type="submission" date="2022-02" db="EMBL/GenBank/DDBJ databases">
        <authorList>
            <person name="Lee M."/>
            <person name="Kim S.-J."/>
            <person name="Jung M.-Y."/>
        </authorList>
    </citation>
    <scope>NUCLEOTIDE SEQUENCE</scope>
    <source>
        <strain evidence="3">JHP9</strain>
    </source>
</reference>
<keyword evidence="4" id="KW-1185">Reference proteome</keyword>
<dbReference type="InterPro" id="IPR029044">
    <property type="entry name" value="Nucleotide-diphossugar_trans"/>
</dbReference>
<dbReference type="CDD" id="cd00761">
    <property type="entry name" value="Glyco_tranf_GTA_type"/>
    <property type="match status" value="1"/>
</dbReference>
<evidence type="ECO:0000313" key="3">
    <source>
        <dbReference type="EMBL" id="MCL6422777.1"/>
    </source>
</evidence>
<protein>
    <submittedName>
        <fullName evidence="3">Polysaccharide pyruvyl transferase family protein</fullName>
    </submittedName>
</protein>
<dbReference type="PANTHER" id="PTHR43685">
    <property type="entry name" value="GLYCOSYLTRANSFERASE"/>
    <property type="match status" value="1"/>
</dbReference>
<sequence>MRAALLCDVDQTVYHVGDEAIADASAAMLRERGHEVVMLSRHEKYGPGGEPPALSIPALTFPWSVTERVRYLEEIRAVLQGDAGALPAHDKLFGIIDALRTVDALVIGGGGSLNSRYGWLLSERVATALVAAHLGKPVVLTGQSLGPELSAADAALVGEMLDVCVLAGLRDPDSLSLARSIRPDHPRLHACADDATALDLAGLSGQPGASADEEAEADAEAGPVISVTIGSDPSPLPPEAYAPLLAEVIDAVAERTGGRVEFVPHMADPDAGGGDERVHAEVAALLQHPSSQAPLELAAEAALRTARADYVITTRFHPVVFGASSGASVLALPLNRYGISRMRGALSNAGWSDAVVPLAALWRPGSGTQETEDASSESSIDRFLLALVVDELVGSRESEKHHLGRSASVLEARARSWWDAVTAALGGRLADCDAAVESAQERARALTRMPRFSPDLRRSLAQWTRDAGGQEAAPHAAPTFSVITRTKDRALMLDRAVQDLLAQSRADWEMIIVNDGGEPAAVDAVVDRWAHEAAGRIRVLHSVSSSGMEAASNRGLAEARAALVSVHDDDDTWSATFLQETAAHLAAHPEQLAVTVRTEIIHEHLEGEHFVEDSRELNQPQLRSIQLSDFMALNRMAPISLLYRRAVHERLGGYDESLPVVGDWAFHLLLLQETNVGLLDRPLAQWRLRPAQDGPGGNSMFMKRAEHRHFDGVLRERYFQEWVSRNGIGLPLHLAREQRDLEERLGARIAGLEERIAQLTAALENREGPPRASTADTLAALPARTRSLAGRAARKVWRAARRD</sequence>
<feature type="domain" description="Glycosyltransferase 2-like" evidence="1">
    <location>
        <begin position="481"/>
        <end position="639"/>
    </location>
</feature>
<gene>
    <name evidence="3" type="ORF">Bequi_05145</name>
</gene>
<dbReference type="Gene3D" id="3.90.550.10">
    <property type="entry name" value="Spore Coat Polysaccharide Biosynthesis Protein SpsA, Chain A"/>
    <property type="match status" value="1"/>
</dbReference>
<evidence type="ECO:0000313" key="4">
    <source>
        <dbReference type="Proteomes" id="UP001203761"/>
    </source>
</evidence>
<keyword evidence="3" id="KW-0808">Transferase</keyword>
<accession>A0ABT0QYN9</accession>
<dbReference type="InterPro" id="IPR050834">
    <property type="entry name" value="Glycosyltransf_2"/>
</dbReference>
<dbReference type="RefSeq" id="WP_249736893.1">
    <property type="nucleotide sequence ID" value="NZ_JAKNCJ010000002.1"/>
</dbReference>
<evidence type="ECO:0000259" key="2">
    <source>
        <dbReference type="Pfam" id="PF04230"/>
    </source>
</evidence>